<dbReference type="EMBL" id="CP063450">
    <property type="protein sequence ID" value="QOW00181.1"/>
    <property type="molecule type" value="Genomic_DNA"/>
</dbReference>
<organism evidence="1 2">
    <name type="scientific">Rhodococcus pyridinivorans</name>
    <dbReference type="NCBI Taxonomy" id="103816"/>
    <lineage>
        <taxon>Bacteria</taxon>
        <taxon>Bacillati</taxon>
        <taxon>Actinomycetota</taxon>
        <taxon>Actinomycetes</taxon>
        <taxon>Mycobacteriales</taxon>
        <taxon>Nocardiaceae</taxon>
        <taxon>Rhodococcus</taxon>
    </lineage>
</organism>
<reference evidence="1 2" key="1">
    <citation type="submission" date="2020-10" db="EMBL/GenBank/DDBJ databases">
        <title>Whole genome sequence of oil-degrading bacteria Rhodococcus pyridinivorans strain 5Ap.</title>
        <authorList>
            <person name="Akhremchuk A.E."/>
            <person name="Valentovich L.N."/>
            <person name="Charniauskaya M.I."/>
            <person name="Bukliarevich H.A."/>
            <person name="Titok M.A."/>
        </authorList>
    </citation>
    <scope>NUCLEOTIDE SEQUENCE [LARGE SCALE GENOMIC DNA]</scope>
    <source>
        <strain evidence="1 2">5Ap</strain>
    </source>
</reference>
<sequence length="104" mass="10800">MQFDHLRWESAKDPFDVAPFGCACVDAGREGSERVGCGVGFGEPAHQCFVDVYPRIPVTVAHLVGTDAAGVDGLSGVLDPSDGCFQMEGDISHTASAQGSSPTT</sequence>
<accession>A0A7M2XTB3</accession>
<dbReference type="RefSeq" id="WP_193903476.1">
    <property type="nucleotide sequence ID" value="NZ_CP063450.1"/>
</dbReference>
<dbReference type="AlphaFoldDB" id="A0A7M2XTB3"/>
<keyword evidence="2" id="KW-1185">Reference proteome</keyword>
<gene>
    <name evidence="1" type="ORF">INP59_07495</name>
</gene>
<dbReference type="Proteomes" id="UP000593818">
    <property type="component" value="Chromosome"/>
</dbReference>
<protein>
    <submittedName>
        <fullName evidence="1">Uncharacterized protein</fullName>
    </submittedName>
</protein>
<evidence type="ECO:0000313" key="1">
    <source>
        <dbReference type="EMBL" id="QOW00181.1"/>
    </source>
</evidence>
<proteinExistence type="predicted"/>
<evidence type="ECO:0000313" key="2">
    <source>
        <dbReference type="Proteomes" id="UP000593818"/>
    </source>
</evidence>
<name>A0A7M2XTB3_9NOCA</name>